<sequence length="56" mass="6366">MWRDKAFLLDIVRAGQLAQQFAEQLAKLAGVGQTIFKNVPLLDRELELILETIKVI</sequence>
<dbReference type="Proteomes" id="UP000030321">
    <property type="component" value="Unassembled WGS sequence"/>
</dbReference>
<protein>
    <submittedName>
        <fullName evidence="1">Uncharacterized protein</fullName>
    </submittedName>
</protein>
<dbReference type="EMBL" id="BBPA01000070">
    <property type="protein sequence ID" value="GAL95216.1"/>
    <property type="molecule type" value="Genomic_DNA"/>
</dbReference>
<proteinExistence type="predicted"/>
<comment type="caution">
    <text evidence="1">The sequence shown here is derived from an EMBL/GenBank/DDBJ whole genome shotgun (WGS) entry which is preliminary data.</text>
</comment>
<organism evidence="1 2">
    <name type="scientific">Microcystis aeruginosa NIES-44</name>
    <dbReference type="NCBI Taxonomy" id="449439"/>
    <lineage>
        <taxon>Bacteria</taxon>
        <taxon>Bacillati</taxon>
        <taxon>Cyanobacteriota</taxon>
        <taxon>Cyanophyceae</taxon>
        <taxon>Oscillatoriophycideae</taxon>
        <taxon>Chroococcales</taxon>
        <taxon>Microcystaceae</taxon>
        <taxon>Microcystis</taxon>
    </lineage>
</organism>
<dbReference type="AlphaFoldDB" id="A0A0A1W102"/>
<dbReference type="RefSeq" id="WP_190380522.1">
    <property type="nucleotide sequence ID" value="NZ_BBPA01000070.1"/>
</dbReference>
<reference evidence="2" key="1">
    <citation type="journal article" date="2015" name="Genome">
        <title>Whole Genome Sequence of the Non-Microcystin-Producing Microcystis aeruginosa Strain NIES-44.</title>
        <authorList>
            <person name="Okano K."/>
            <person name="Miyata N."/>
            <person name="Ozaki Y."/>
        </authorList>
    </citation>
    <scope>NUCLEOTIDE SEQUENCE [LARGE SCALE GENOMIC DNA]</scope>
    <source>
        <strain evidence="2">NIES-44</strain>
    </source>
</reference>
<name>A0A0A1W102_MICAE</name>
<evidence type="ECO:0000313" key="1">
    <source>
        <dbReference type="EMBL" id="GAL95216.1"/>
    </source>
</evidence>
<evidence type="ECO:0000313" key="2">
    <source>
        <dbReference type="Proteomes" id="UP000030321"/>
    </source>
</evidence>
<accession>A0A0A1W102</accession>
<gene>
    <name evidence="1" type="ORF">N44_04071</name>
</gene>